<name>A0A224Y562_9HEMI</name>
<organism evidence="1">
    <name type="scientific">Panstrongylus lignarius</name>
    <dbReference type="NCBI Taxonomy" id="156445"/>
    <lineage>
        <taxon>Eukaryota</taxon>
        <taxon>Metazoa</taxon>
        <taxon>Ecdysozoa</taxon>
        <taxon>Arthropoda</taxon>
        <taxon>Hexapoda</taxon>
        <taxon>Insecta</taxon>
        <taxon>Pterygota</taxon>
        <taxon>Neoptera</taxon>
        <taxon>Paraneoptera</taxon>
        <taxon>Hemiptera</taxon>
        <taxon>Heteroptera</taxon>
        <taxon>Panheteroptera</taxon>
        <taxon>Cimicomorpha</taxon>
        <taxon>Reduviidae</taxon>
        <taxon>Triatominae</taxon>
        <taxon>Panstrongylus</taxon>
    </lineage>
</organism>
<dbReference type="AlphaFoldDB" id="A0A224Y562"/>
<sequence>MIFLIGILPILQVTFVYTVPLICSQNVAYRRLRLFVTVIPLKFCTLFCSFLKTFSFETLYDFLLLQLL</sequence>
<accession>A0A224Y562</accession>
<protein>
    <submittedName>
        <fullName evidence="1">Uncharacterized protein</fullName>
    </submittedName>
</protein>
<proteinExistence type="predicted"/>
<dbReference type="EMBL" id="GFTR01000174">
    <property type="protein sequence ID" value="JAW16252.1"/>
    <property type="molecule type" value="Transcribed_RNA"/>
</dbReference>
<reference evidence="1" key="1">
    <citation type="journal article" date="2018" name="PLoS Negl. Trop. Dis.">
        <title>An insight into the salivary gland and fat body transcriptome of Panstrongylus lignarius (Hemiptera: Heteroptera), the main vector of Chagas disease in Peru.</title>
        <authorList>
            <person name="Nevoa J.C."/>
            <person name="Mendes M.T."/>
            <person name="da Silva M.V."/>
            <person name="Soares S.C."/>
            <person name="Oliveira C.J.F."/>
            <person name="Ribeiro J.M.C."/>
        </authorList>
    </citation>
    <scope>NUCLEOTIDE SEQUENCE</scope>
</reference>
<evidence type="ECO:0000313" key="1">
    <source>
        <dbReference type="EMBL" id="JAW16252.1"/>
    </source>
</evidence>